<keyword evidence="8" id="KW-1185">Reference proteome</keyword>
<protein>
    <submittedName>
        <fullName evidence="9">Proton-associated sugar transporter A-like</fullName>
    </submittedName>
</protein>
<keyword evidence="3 7" id="KW-0812">Transmembrane</keyword>
<dbReference type="OrthoDB" id="28755at2759"/>
<dbReference type="PANTHER" id="PTHR19432">
    <property type="entry name" value="SUGAR TRANSPORTER"/>
    <property type="match status" value="1"/>
</dbReference>
<evidence type="ECO:0000256" key="1">
    <source>
        <dbReference type="ARBA" id="ARBA00004141"/>
    </source>
</evidence>
<dbReference type="InterPro" id="IPR036259">
    <property type="entry name" value="MFS_trans_sf"/>
</dbReference>
<feature type="compositionally biased region" description="Polar residues" evidence="6">
    <location>
        <begin position="341"/>
        <end position="358"/>
    </location>
</feature>
<organism evidence="8 9">
    <name type="scientific">Crassostrea virginica</name>
    <name type="common">Eastern oyster</name>
    <dbReference type="NCBI Taxonomy" id="6565"/>
    <lineage>
        <taxon>Eukaryota</taxon>
        <taxon>Metazoa</taxon>
        <taxon>Spiralia</taxon>
        <taxon>Lophotrochozoa</taxon>
        <taxon>Mollusca</taxon>
        <taxon>Bivalvia</taxon>
        <taxon>Autobranchia</taxon>
        <taxon>Pteriomorphia</taxon>
        <taxon>Ostreida</taxon>
        <taxon>Ostreoidea</taxon>
        <taxon>Ostreidae</taxon>
        <taxon>Crassostrea</taxon>
    </lineage>
</organism>
<evidence type="ECO:0000256" key="7">
    <source>
        <dbReference type="SAM" id="Phobius"/>
    </source>
</evidence>
<evidence type="ECO:0000256" key="2">
    <source>
        <dbReference type="ARBA" id="ARBA00022448"/>
    </source>
</evidence>
<keyword evidence="4 7" id="KW-1133">Transmembrane helix</keyword>
<feature type="transmembrane region" description="Helical" evidence="7">
    <location>
        <begin position="488"/>
        <end position="507"/>
    </location>
</feature>
<keyword evidence="2" id="KW-0813">Transport</keyword>
<gene>
    <name evidence="9" type="primary">LOC111108254</name>
</gene>
<dbReference type="RefSeq" id="XP_022299729.1">
    <property type="nucleotide sequence ID" value="XM_022444021.1"/>
</dbReference>
<feature type="transmembrane region" description="Helical" evidence="7">
    <location>
        <begin position="85"/>
        <end position="109"/>
    </location>
</feature>
<feature type="transmembrane region" description="Helical" evidence="7">
    <location>
        <begin position="406"/>
        <end position="426"/>
    </location>
</feature>
<feature type="region of interest" description="Disordered" evidence="6">
    <location>
        <begin position="327"/>
        <end position="378"/>
    </location>
</feature>
<dbReference type="CDD" id="cd17313">
    <property type="entry name" value="MFS_SLC45_SUC"/>
    <property type="match status" value="1"/>
</dbReference>
<evidence type="ECO:0000256" key="4">
    <source>
        <dbReference type="ARBA" id="ARBA00022989"/>
    </source>
</evidence>
<feature type="transmembrane region" description="Helical" evidence="7">
    <location>
        <begin position="562"/>
        <end position="584"/>
    </location>
</feature>
<dbReference type="GeneID" id="111108254"/>
<evidence type="ECO:0000313" key="8">
    <source>
        <dbReference type="Proteomes" id="UP000694844"/>
    </source>
</evidence>
<feature type="transmembrane region" description="Helical" evidence="7">
    <location>
        <begin position="243"/>
        <end position="261"/>
    </location>
</feature>
<reference evidence="9" key="2">
    <citation type="submission" date="2025-08" db="UniProtKB">
        <authorList>
            <consortium name="RefSeq"/>
        </authorList>
    </citation>
    <scope>IDENTIFICATION</scope>
    <source>
        <tissue evidence="9">Whole sample</tissue>
    </source>
</reference>
<evidence type="ECO:0000256" key="3">
    <source>
        <dbReference type="ARBA" id="ARBA00022692"/>
    </source>
</evidence>
<feature type="transmembrane region" description="Helical" evidence="7">
    <location>
        <begin position="513"/>
        <end position="535"/>
    </location>
</feature>
<dbReference type="KEGG" id="cvn:111108254"/>
<sequence length="616" mass="67304">MSIGLLTSTIQAAKRFRERADPVVQNFGSGLSSIISSDDDYSYLGKKKSLLELMRLSAVVCGIELCYAAETAFVSPILLKFGVPTAFMSLVWCLSPILGILAVPSLGSLSDNCKLKIGRRRPFIILLATGIVLGLLIVPNGKTLGLILGDHEYNDFQNTSILDSKRFNNGENSTLKNTWNASVNYFLEENSTMESHESVVHTMGIVITIIGVVLLDLSCDAAQSPSRAYLLDVSIPEDHSRGLGTFSIMAGLGGCIGYIIGGIDWDIKHTGGWSLEQHVTVVFSSVTVFFIICLVATLTSFKEIPLCEKSTETLQKSTKLKGKTKYEKFTNEEEDDEDGSIPTSSSFNYGSTNESTTTEPKEKDSQCNKETHTQQSRLQNPSLDSLLNEVRLKTYFVSIIRMPRSLFVLCLTNLFSWMSLVCYSLYFTDFVGQAVYGGNPNAPRFSQSHQLYDDGVRLGSFGMSLYSLSCAIYAMFVEKLVDKFGAKGVYIISQLVYCVGMIIMAIVRNPVTVILLSPTAGIMYATLFTMPYMIVANYHTKGQFSAVEVNAETNIRGLGTDVAIVSSMVFIAQFVLSTFAGSVVEATGSTVAVILMAAIFSFLGSVCATQVLYLDL</sequence>
<feature type="transmembrane region" description="Helical" evidence="7">
    <location>
        <begin position="590"/>
        <end position="614"/>
    </location>
</feature>
<feature type="transmembrane region" description="Helical" evidence="7">
    <location>
        <begin position="121"/>
        <end position="138"/>
    </location>
</feature>
<proteinExistence type="predicted"/>
<dbReference type="GO" id="GO:0008506">
    <property type="term" value="F:sucrose:proton symporter activity"/>
    <property type="evidence" value="ECO:0007669"/>
    <property type="project" value="TreeGrafter"/>
</dbReference>
<evidence type="ECO:0000313" key="9">
    <source>
        <dbReference type="RefSeq" id="XP_022299729.1"/>
    </source>
</evidence>
<comment type="subcellular location">
    <subcellularLocation>
        <location evidence="1">Membrane</location>
        <topology evidence="1">Multi-pass membrane protein</topology>
    </subcellularLocation>
</comment>
<dbReference type="GO" id="GO:0016020">
    <property type="term" value="C:membrane"/>
    <property type="evidence" value="ECO:0007669"/>
    <property type="project" value="UniProtKB-SubCell"/>
</dbReference>
<name>A0A8B8BAG3_CRAVI</name>
<accession>A0A8B8BAG3</accession>
<dbReference type="PANTHER" id="PTHR19432:SF35">
    <property type="entry name" value="SOLUTE CARRIER FAMILY 45 MEMBER 3 ISOFORM X1"/>
    <property type="match status" value="1"/>
</dbReference>
<dbReference type="AlphaFoldDB" id="A0A8B8BAG3"/>
<feature type="transmembrane region" description="Helical" evidence="7">
    <location>
        <begin position="281"/>
        <end position="301"/>
    </location>
</feature>
<feature type="transmembrane region" description="Helical" evidence="7">
    <location>
        <begin position="56"/>
        <end position="79"/>
    </location>
</feature>
<keyword evidence="5 7" id="KW-0472">Membrane</keyword>
<evidence type="ECO:0000256" key="5">
    <source>
        <dbReference type="ARBA" id="ARBA00023136"/>
    </source>
</evidence>
<feature type="transmembrane region" description="Helical" evidence="7">
    <location>
        <begin position="199"/>
        <end position="222"/>
    </location>
</feature>
<reference evidence="8" key="1">
    <citation type="submission" date="2024-06" db="UniProtKB">
        <authorList>
            <consortium name="RefSeq"/>
        </authorList>
    </citation>
    <scope>NUCLEOTIDE SEQUENCE [LARGE SCALE GENOMIC DNA]</scope>
</reference>
<feature type="compositionally biased region" description="Basic and acidic residues" evidence="6">
    <location>
        <begin position="359"/>
        <end position="372"/>
    </location>
</feature>
<evidence type="ECO:0000256" key="6">
    <source>
        <dbReference type="SAM" id="MobiDB-lite"/>
    </source>
</evidence>
<dbReference type="Proteomes" id="UP000694844">
    <property type="component" value="Chromosome 1"/>
</dbReference>
<dbReference type="SUPFAM" id="SSF103473">
    <property type="entry name" value="MFS general substrate transporter"/>
    <property type="match status" value="1"/>
</dbReference>
<dbReference type="Gene3D" id="1.20.1250.20">
    <property type="entry name" value="MFS general substrate transporter like domains"/>
    <property type="match status" value="2"/>
</dbReference>